<organism evidence="2">
    <name type="scientific">Dendroctonus ponderosae</name>
    <name type="common">Mountain pine beetle</name>
    <dbReference type="NCBI Taxonomy" id="77166"/>
    <lineage>
        <taxon>Eukaryota</taxon>
        <taxon>Metazoa</taxon>
        <taxon>Ecdysozoa</taxon>
        <taxon>Arthropoda</taxon>
        <taxon>Hexapoda</taxon>
        <taxon>Insecta</taxon>
        <taxon>Pterygota</taxon>
        <taxon>Neoptera</taxon>
        <taxon>Endopterygota</taxon>
        <taxon>Coleoptera</taxon>
        <taxon>Polyphaga</taxon>
        <taxon>Cucujiformia</taxon>
        <taxon>Curculionidae</taxon>
        <taxon>Scolytinae</taxon>
        <taxon>Dendroctonus</taxon>
    </lineage>
</organism>
<dbReference type="OrthoDB" id="6780448at2759"/>
<feature type="domain" description="Glycoside hydrolase family 31 N-terminal" evidence="1">
    <location>
        <begin position="22"/>
        <end position="117"/>
    </location>
</feature>
<gene>
    <name evidence="2" type="ORF">YQE_01387</name>
</gene>
<name>N6UTW9_DENPD</name>
<dbReference type="Pfam" id="PF13802">
    <property type="entry name" value="Gal_mutarotas_2"/>
    <property type="match status" value="1"/>
</dbReference>
<evidence type="ECO:0000313" key="2">
    <source>
        <dbReference type="EMBL" id="ENN82237.1"/>
    </source>
</evidence>
<accession>N6UTW9</accession>
<feature type="non-terminal residue" evidence="2">
    <location>
        <position position="1"/>
    </location>
</feature>
<dbReference type="EMBL" id="KB739515">
    <property type="protein sequence ID" value="ENN82237.1"/>
    <property type="molecule type" value="Genomic_DNA"/>
</dbReference>
<protein>
    <recommendedName>
        <fullName evidence="1">Glycoside hydrolase family 31 N-terminal domain-containing protein</fullName>
    </recommendedName>
</protein>
<dbReference type="AlphaFoldDB" id="N6UTW9"/>
<dbReference type="Gene3D" id="2.60.40.1760">
    <property type="entry name" value="glycosyl hydrolase (family 31)"/>
    <property type="match status" value="1"/>
</dbReference>
<dbReference type="InterPro" id="IPR025887">
    <property type="entry name" value="Glyco_hydro_31_N_dom"/>
</dbReference>
<evidence type="ECO:0000259" key="1">
    <source>
        <dbReference type="Pfam" id="PF13802"/>
    </source>
</evidence>
<dbReference type="HOGENOM" id="CLU_2063824_0_0_1"/>
<proteinExistence type="predicted"/>
<reference evidence="2" key="1">
    <citation type="journal article" date="2013" name="Genome Biol.">
        <title>Draft genome of the mountain pine beetle, Dendroctonus ponderosae Hopkins, a major forest pest.</title>
        <authorList>
            <person name="Keeling C.I."/>
            <person name="Yuen M.M."/>
            <person name="Liao N.Y."/>
            <person name="Docking T.R."/>
            <person name="Chan S.K."/>
            <person name="Taylor G.A."/>
            <person name="Palmquist D.L."/>
            <person name="Jackman S.D."/>
            <person name="Nguyen A."/>
            <person name="Li M."/>
            <person name="Henderson H."/>
            <person name="Janes J.K."/>
            <person name="Zhao Y."/>
            <person name="Pandoh P."/>
            <person name="Moore R."/>
            <person name="Sperling F.A."/>
            <person name="Huber D.P."/>
            <person name="Birol I."/>
            <person name="Jones S.J."/>
            <person name="Bohlmann J."/>
        </authorList>
    </citation>
    <scope>NUCLEOTIDE SEQUENCE</scope>
</reference>
<sequence length="119" mass="13663">METGYMFRSSPFQSNFTTMIYLKAYLMEAGSSCKMYVRSSESRLKITEESQAFTFTVKFNEAKRLIGLHEHPNTVSLMHTADYKVDPYRLKNVDYGIFGYSINVTQSMYGSIPVLYGFG</sequence>